<proteinExistence type="predicted"/>
<organism evidence="3 4">
    <name type="scientific">Dasania phycosphaerae</name>
    <dbReference type="NCBI Taxonomy" id="2950436"/>
    <lineage>
        <taxon>Bacteria</taxon>
        <taxon>Pseudomonadati</taxon>
        <taxon>Pseudomonadota</taxon>
        <taxon>Gammaproteobacteria</taxon>
        <taxon>Cellvibrionales</taxon>
        <taxon>Spongiibacteraceae</taxon>
        <taxon>Dasania</taxon>
    </lineage>
</organism>
<feature type="domain" description="Tyr recombinase" evidence="2">
    <location>
        <begin position="235"/>
        <end position="463"/>
    </location>
</feature>
<dbReference type="EMBL" id="JAPTGG010000013">
    <property type="protein sequence ID" value="MCZ0866494.1"/>
    <property type="molecule type" value="Genomic_DNA"/>
</dbReference>
<keyword evidence="1" id="KW-0233">DNA recombination</keyword>
<accession>A0A9J6RP44</accession>
<reference evidence="3 4" key="1">
    <citation type="submission" date="2022-12" db="EMBL/GenBank/DDBJ databases">
        <title>Dasania phycosphaerae sp. nov., isolated from particulate material of the south coast of Korea.</title>
        <authorList>
            <person name="Jiang Y."/>
        </authorList>
    </citation>
    <scope>NUCLEOTIDE SEQUENCE [LARGE SCALE GENOMIC DNA]</scope>
    <source>
        <strain evidence="3 4">GY-19</strain>
    </source>
</reference>
<evidence type="ECO:0000313" key="4">
    <source>
        <dbReference type="Proteomes" id="UP001069090"/>
    </source>
</evidence>
<dbReference type="SUPFAM" id="SSF56349">
    <property type="entry name" value="DNA breaking-rejoining enzymes"/>
    <property type="match status" value="1"/>
</dbReference>
<dbReference type="PROSITE" id="PS51898">
    <property type="entry name" value="TYR_RECOMBINASE"/>
    <property type="match status" value="1"/>
</dbReference>
<name>A0A9J6RP44_9GAMM</name>
<evidence type="ECO:0000256" key="1">
    <source>
        <dbReference type="ARBA" id="ARBA00023172"/>
    </source>
</evidence>
<dbReference type="GO" id="GO:0015074">
    <property type="term" value="P:DNA integration"/>
    <property type="evidence" value="ECO:0007669"/>
    <property type="project" value="InterPro"/>
</dbReference>
<evidence type="ECO:0000259" key="2">
    <source>
        <dbReference type="PROSITE" id="PS51898"/>
    </source>
</evidence>
<dbReference type="InterPro" id="IPR011010">
    <property type="entry name" value="DNA_brk_join_enz"/>
</dbReference>
<dbReference type="GO" id="GO:0003677">
    <property type="term" value="F:DNA binding"/>
    <property type="evidence" value="ECO:0007669"/>
    <property type="project" value="InterPro"/>
</dbReference>
<sequence length="605" mass="68392">MNMAVVSVGELLNRPSSAARQEGNLDHLVITASKQKDGTYVVVSRYGDDRWQLVGGATNAIASSKTVKFDRVPACFRADTKAMLYRYILKGREGLGKPSTLTVQQTFNSVVIFLTWLARRSVTTLSDITPLHCINYAQDCKAYRKSNGEGLSVGMVKHRLIAVEAVHELSQFTQSPMPHHPWPESSSWILSGSHKENIEGKTPVIPEDALAHLFKCSWEIIERGQFLLALRDNKDKLKAMGWHEGRRKLNEALTDLRTACYIVLATTSGCRNHELAYLKNDPSHPDPAQRHPWYSTEDDEGVRYWWMRSRSDKTGAGNTEWMIPEPAVEALKIMEQWAAPYQAIIEEEIQQRKQDNPHDPEVIEARRHCNALFLGTTKHTGLTRTVSNLTWNQTLTKFAKKIGLDIKLNSHMFRKTFATYAAKSPYGDLVYLRDHFKHWTLDMTALYAMNEHQDVDLYDEVLSAKEGIKIGIVEHWLDEETLLAGGAAEKIKHYRASTPELKVFEARKQMAEAISDQVHIRGAGHVWCINDTAGCKGNGFVDRTRCADCDNSVIDDTKQAVWQGIYEQQLELIHIDDIGQGAKDRVQRDLARAKTVLNELGADIE</sequence>
<dbReference type="Proteomes" id="UP001069090">
    <property type="component" value="Unassembled WGS sequence"/>
</dbReference>
<dbReference type="InterPro" id="IPR002104">
    <property type="entry name" value="Integrase_catalytic"/>
</dbReference>
<dbReference type="Gene3D" id="1.10.443.10">
    <property type="entry name" value="Intergrase catalytic core"/>
    <property type="match status" value="1"/>
</dbReference>
<dbReference type="AlphaFoldDB" id="A0A9J6RP44"/>
<dbReference type="GO" id="GO:0006310">
    <property type="term" value="P:DNA recombination"/>
    <property type="evidence" value="ECO:0007669"/>
    <property type="project" value="UniProtKB-KW"/>
</dbReference>
<gene>
    <name evidence="3" type="ORF">O0V09_14880</name>
</gene>
<protein>
    <recommendedName>
        <fullName evidence="2">Tyr recombinase domain-containing protein</fullName>
    </recommendedName>
</protein>
<dbReference type="RefSeq" id="WP_268905167.1">
    <property type="nucleotide sequence ID" value="NZ_JAPTGG010000013.1"/>
</dbReference>
<evidence type="ECO:0000313" key="3">
    <source>
        <dbReference type="EMBL" id="MCZ0866494.1"/>
    </source>
</evidence>
<comment type="caution">
    <text evidence="3">The sequence shown here is derived from an EMBL/GenBank/DDBJ whole genome shotgun (WGS) entry which is preliminary data.</text>
</comment>
<dbReference type="InterPro" id="IPR013762">
    <property type="entry name" value="Integrase-like_cat_sf"/>
</dbReference>
<keyword evidence="4" id="KW-1185">Reference proteome</keyword>